<dbReference type="GO" id="GO:0006508">
    <property type="term" value="P:proteolysis"/>
    <property type="evidence" value="ECO:0007669"/>
    <property type="project" value="UniProtKB-KW"/>
</dbReference>
<feature type="domain" description="Peptidase S9A N-terminal" evidence="5">
    <location>
        <begin position="14"/>
        <end position="418"/>
    </location>
</feature>
<gene>
    <name evidence="6" type="ORF">FHX50_002056</name>
</gene>
<dbReference type="PRINTS" id="PR00862">
    <property type="entry name" value="PROLIGOPTASE"/>
</dbReference>
<evidence type="ECO:0000256" key="2">
    <source>
        <dbReference type="ARBA" id="ARBA00022801"/>
    </source>
</evidence>
<dbReference type="AlphaFoldDB" id="A0A839QVL3"/>
<protein>
    <submittedName>
        <fullName evidence="6">Prolyl oligopeptidase</fullName>
        <ecNumber evidence="6">3.4.21.26</ecNumber>
    </submittedName>
</protein>
<dbReference type="PANTHER" id="PTHR42881">
    <property type="entry name" value="PROLYL ENDOPEPTIDASE"/>
    <property type="match status" value="1"/>
</dbReference>
<dbReference type="Proteomes" id="UP000568050">
    <property type="component" value="Unassembled WGS sequence"/>
</dbReference>
<evidence type="ECO:0000313" key="6">
    <source>
        <dbReference type="EMBL" id="MBB3023755.1"/>
    </source>
</evidence>
<reference evidence="6 7" key="1">
    <citation type="submission" date="2020-08" db="EMBL/GenBank/DDBJ databases">
        <title>Sequencing the genomes of 1000 actinobacteria strains.</title>
        <authorList>
            <person name="Klenk H.-P."/>
        </authorList>
    </citation>
    <scope>NUCLEOTIDE SEQUENCE [LARGE SCALE GENOMIC DNA]</scope>
    <source>
        <strain evidence="6 7">DSM 23040</strain>
    </source>
</reference>
<dbReference type="PANTHER" id="PTHR42881:SF13">
    <property type="entry name" value="PROLYL ENDOPEPTIDASE"/>
    <property type="match status" value="1"/>
</dbReference>
<evidence type="ECO:0000259" key="5">
    <source>
        <dbReference type="Pfam" id="PF02897"/>
    </source>
</evidence>
<dbReference type="Gene3D" id="2.130.10.120">
    <property type="entry name" value="Prolyl oligopeptidase, N-terminal domain"/>
    <property type="match status" value="1"/>
</dbReference>
<dbReference type="Gene3D" id="3.40.50.1820">
    <property type="entry name" value="alpha/beta hydrolase"/>
    <property type="match status" value="1"/>
</dbReference>
<dbReference type="SUPFAM" id="SSF53474">
    <property type="entry name" value="alpha/beta-Hydrolases"/>
    <property type="match status" value="1"/>
</dbReference>
<dbReference type="GO" id="GO:0005829">
    <property type="term" value="C:cytosol"/>
    <property type="evidence" value="ECO:0007669"/>
    <property type="project" value="TreeGrafter"/>
</dbReference>
<dbReference type="SUPFAM" id="SSF50993">
    <property type="entry name" value="Peptidase/esterase 'gauge' domain"/>
    <property type="match status" value="1"/>
</dbReference>
<dbReference type="InterPro" id="IPR029058">
    <property type="entry name" value="AB_hydrolase_fold"/>
</dbReference>
<accession>A0A839QVL3</accession>
<dbReference type="EMBL" id="JACHWP010000011">
    <property type="protein sequence ID" value="MBB3023755.1"/>
    <property type="molecule type" value="Genomic_DNA"/>
</dbReference>
<dbReference type="InterPro" id="IPR001375">
    <property type="entry name" value="Peptidase_S9_cat"/>
</dbReference>
<evidence type="ECO:0000256" key="3">
    <source>
        <dbReference type="ARBA" id="ARBA00022825"/>
    </source>
</evidence>
<sequence>MTAPNRPALPSADGTEDPHLWLEDVTGEDALAWVTDRSRATEAGLDQNPLTAQLHGEIRDILDAADRIPAVVKRGEHLYNFWTDADHERGLWRRTTLEQFRSDDPEWEVLLDLDALSAEEDRTWVFHGAQLLRPADGEPWRRALISLSDGGSDADETREFDLVTRDFVPADQQPFHRPAAKGSMSWIDEDTVWVSTDFGEDTMTTSGYPRQVRLLQRGQALEDAALVHEADPTDMVVAAVHDSTPGYERDWAVTMHAFYSNTTYAVDRTEAPPRLSAIDKPDDATFSAWRDIAVFDLRSDWEVGDEVHPSGSLLVAPADDVLRGDFTPTALFTPTATSSLQGLTMTRSCLILTILEDVQHRLEVLHRDEDGAWVREDLFNELSGTISVAAVDSDVSDDIWVTVEDFITPTTLMLADLAGVPTGEGPGDLEVIKSTPARFEADGLQVTQHFATSEDGTRIPYFEVSAADDADPEDGEAPVGPAPTPTLLYGYGGFEISMTPGYAAAVGCAWLQRGGTYVVANIRGGGEYGPAWHRAALQENRHRAYEDFAAVARDLIDRGVTTSDQLAVRGGSNGGLLTGNMLTQYPELFGAVVIQVPLLDMKRYSHLLAGASWMAEYGDPDTDDWEFIRTFSPYHLLSEDVDYPETFVLTSTRDDRVHPGHARKFTAALESLGAPVRYWENVEGGHGGASTSDQTARMNALMYTFLWETIGTSRKS</sequence>
<dbReference type="EC" id="3.4.21.26" evidence="6"/>
<dbReference type="RefSeq" id="WP_183377097.1">
    <property type="nucleotide sequence ID" value="NZ_CBCSFZ010000001.1"/>
</dbReference>
<dbReference type="Pfam" id="PF00326">
    <property type="entry name" value="Peptidase_S9"/>
    <property type="match status" value="1"/>
</dbReference>
<dbReference type="GO" id="GO:0004252">
    <property type="term" value="F:serine-type endopeptidase activity"/>
    <property type="evidence" value="ECO:0007669"/>
    <property type="project" value="UniProtKB-EC"/>
</dbReference>
<keyword evidence="7" id="KW-1185">Reference proteome</keyword>
<dbReference type="GO" id="GO:0070012">
    <property type="term" value="F:oligopeptidase activity"/>
    <property type="evidence" value="ECO:0007669"/>
    <property type="project" value="TreeGrafter"/>
</dbReference>
<evidence type="ECO:0000256" key="1">
    <source>
        <dbReference type="ARBA" id="ARBA00022670"/>
    </source>
</evidence>
<keyword evidence="1" id="KW-0645">Protease</keyword>
<dbReference type="Pfam" id="PF02897">
    <property type="entry name" value="Peptidase_S9_N"/>
    <property type="match status" value="1"/>
</dbReference>
<evidence type="ECO:0000313" key="7">
    <source>
        <dbReference type="Proteomes" id="UP000568050"/>
    </source>
</evidence>
<name>A0A839QVL3_9MICO</name>
<dbReference type="InterPro" id="IPR002470">
    <property type="entry name" value="Peptidase_S9A"/>
</dbReference>
<organism evidence="6 7">
    <name type="scientific">Helcobacillus massiliensis</name>
    <dbReference type="NCBI Taxonomy" id="521392"/>
    <lineage>
        <taxon>Bacteria</taxon>
        <taxon>Bacillati</taxon>
        <taxon>Actinomycetota</taxon>
        <taxon>Actinomycetes</taxon>
        <taxon>Micrococcales</taxon>
        <taxon>Dermabacteraceae</taxon>
        <taxon>Helcobacillus</taxon>
    </lineage>
</organism>
<keyword evidence="2 6" id="KW-0378">Hydrolase</keyword>
<evidence type="ECO:0000259" key="4">
    <source>
        <dbReference type="Pfam" id="PF00326"/>
    </source>
</evidence>
<comment type="caution">
    <text evidence="6">The sequence shown here is derived from an EMBL/GenBank/DDBJ whole genome shotgun (WGS) entry which is preliminary data.</text>
</comment>
<dbReference type="InterPro" id="IPR051167">
    <property type="entry name" value="Prolyl_oligopep/macrocyclase"/>
</dbReference>
<proteinExistence type="predicted"/>
<dbReference type="InterPro" id="IPR023302">
    <property type="entry name" value="Pept_S9A_N"/>
</dbReference>
<keyword evidence="3" id="KW-0720">Serine protease</keyword>
<feature type="domain" description="Peptidase S9 prolyl oligopeptidase catalytic" evidence="4">
    <location>
        <begin position="509"/>
        <end position="711"/>
    </location>
</feature>